<organism evidence="12 13">
    <name type="scientific">Gomphillus americanus</name>
    <dbReference type="NCBI Taxonomy" id="1940652"/>
    <lineage>
        <taxon>Eukaryota</taxon>
        <taxon>Fungi</taxon>
        <taxon>Dikarya</taxon>
        <taxon>Ascomycota</taxon>
        <taxon>Pezizomycotina</taxon>
        <taxon>Lecanoromycetes</taxon>
        <taxon>OSLEUM clade</taxon>
        <taxon>Ostropomycetidae</taxon>
        <taxon>Ostropales</taxon>
        <taxon>Graphidaceae</taxon>
        <taxon>Gomphilloideae</taxon>
        <taxon>Gomphillus</taxon>
    </lineage>
</organism>
<feature type="compositionally biased region" description="Acidic residues" evidence="10">
    <location>
        <begin position="51"/>
        <end position="66"/>
    </location>
</feature>
<dbReference type="EC" id="2.7.11.1" evidence="3"/>
<evidence type="ECO:0000256" key="3">
    <source>
        <dbReference type="ARBA" id="ARBA00012513"/>
    </source>
</evidence>
<evidence type="ECO:0000256" key="4">
    <source>
        <dbReference type="ARBA" id="ARBA00013948"/>
    </source>
</evidence>
<comment type="caution">
    <text evidence="12">The sequence shown here is derived from an EMBL/GenBank/DDBJ whole genome shotgun (WGS) entry which is preliminary data.</text>
</comment>
<feature type="compositionally biased region" description="Polar residues" evidence="10">
    <location>
        <begin position="72"/>
        <end position="87"/>
    </location>
</feature>
<dbReference type="InterPro" id="IPR011009">
    <property type="entry name" value="Kinase-like_dom_sf"/>
</dbReference>
<accession>A0A8H3IL11</accession>
<evidence type="ECO:0000256" key="9">
    <source>
        <dbReference type="ARBA" id="ARBA00048679"/>
    </source>
</evidence>
<proteinExistence type="predicted"/>
<protein>
    <recommendedName>
        <fullName evidence="5">EKC/KEOPS complex subunit BUD32</fullName>
        <ecNumber evidence="3">2.7.11.1</ecNumber>
    </recommendedName>
    <alternativeName>
        <fullName evidence="6 7">Atypical Serine/threonine protein kinase BUD32</fullName>
    </alternativeName>
    <alternativeName>
        <fullName evidence="4">EKC/KEOPS complex subunit bud32</fullName>
    </alternativeName>
</protein>
<evidence type="ECO:0000313" key="13">
    <source>
        <dbReference type="Proteomes" id="UP000664169"/>
    </source>
</evidence>
<dbReference type="PROSITE" id="PS50011">
    <property type="entry name" value="PROTEIN_KINASE_DOM"/>
    <property type="match status" value="1"/>
</dbReference>
<dbReference type="EMBL" id="CAJPDQ010000041">
    <property type="protein sequence ID" value="CAF9931942.1"/>
    <property type="molecule type" value="Genomic_DNA"/>
</dbReference>
<comment type="catalytic activity">
    <reaction evidence="8">
        <text>L-threonyl-[protein] + ATP = O-phospho-L-threonyl-[protein] + ADP + H(+)</text>
        <dbReference type="Rhea" id="RHEA:46608"/>
        <dbReference type="Rhea" id="RHEA-COMP:11060"/>
        <dbReference type="Rhea" id="RHEA-COMP:11605"/>
        <dbReference type="ChEBI" id="CHEBI:15378"/>
        <dbReference type="ChEBI" id="CHEBI:30013"/>
        <dbReference type="ChEBI" id="CHEBI:30616"/>
        <dbReference type="ChEBI" id="CHEBI:61977"/>
        <dbReference type="ChEBI" id="CHEBI:456216"/>
        <dbReference type="EC" id="2.7.11.1"/>
    </reaction>
</comment>
<dbReference type="Pfam" id="PF17667">
    <property type="entry name" value="Pkinase_fungal"/>
    <property type="match status" value="1"/>
</dbReference>
<dbReference type="PANTHER" id="PTHR38248:SF2">
    <property type="entry name" value="FUNK1 11"/>
    <property type="match status" value="1"/>
</dbReference>
<dbReference type="GO" id="GO:0005524">
    <property type="term" value="F:ATP binding"/>
    <property type="evidence" value="ECO:0007669"/>
    <property type="project" value="InterPro"/>
</dbReference>
<dbReference type="Gene3D" id="1.10.510.10">
    <property type="entry name" value="Transferase(Phosphotransferase) domain 1"/>
    <property type="match status" value="1"/>
</dbReference>
<feature type="compositionally biased region" description="Polar residues" evidence="10">
    <location>
        <begin position="31"/>
        <end position="49"/>
    </location>
</feature>
<feature type="region of interest" description="Disordered" evidence="10">
    <location>
        <begin position="453"/>
        <end position="511"/>
    </location>
</feature>
<sequence length="767" mass="86669">MTDKALMSKAAIKPLFELPSTNDAVAANESVSDTIHDNTTNNEDVTNMSDAAEEDGDPVDEGDELNTDPPAANTNDSAVTEAQITDNGRGQRCYVELTRRAYTASAIELIRTSSHETTTAAAAITTPPLSEPSFGGTPQISNSGFHQGAEEIVDLLEDGLREEFRNCSYVHVKGFFEKYFEGKNWSSQWERVFDEMESKYIDDRWTGLPSPLTEKVFWDWLSELQERHIGASRGIYCTTKSKEEMAKSSGEGQLDVFIKYPEHADEMPHSWANVLVVGEHTSSGRQGKFLQMARYARNVFIDRPRRLFLPGFTIKDTEMELYLFDRSGALVGYCWMSDEELGIDTFVERETHGGEFISMPIEEGKCRRLEIESNQIALQRVAVGRATSCYRTTDHKAVVKFSWQSVGKSLTEPALLRRASERNVKGVVKLIGHQELAKISDLRSGLVFNRKRQLAGRDRKATGQDQKSRGQPSFSGSYLATGSIADKKRKSFGEHTPPSKKQRSDSQASKLSQSLIANDLNDEIGSQASREWQHGKEYPFVDRRPLADFQEVPILLRALRDAIKAHRSLLLDGKILHRDISSNNIIVTNPEEADGYYGVLIDMDLPTTVDEDLRNNRTNSKQMTDTLKYMAIEIVEIAFRDKNSDLEHTYRHDLESFLYVFLSLCANHGRRSDQSDPFYTWYIGTYEDMAAKKSYHMMRKNFWTCVLSKFDHSLERLKDLAWAMRDALFSKGELTTGSPQEKPSVLYDKIIGAFDKALDELILTSPS</sequence>
<gene>
    <name evidence="12" type="ORF">GOMPHAMPRED_006456</name>
</gene>
<comment type="function">
    <text evidence="1">Component of the EKC/KEOPS complex that is required for the formation of a threonylcarbamoyl group on adenosine at position 37 (t(6)A37) in tRNAs that read codons beginning with adenine. The complex is probably involved in the transfer of the threonylcarbamoyl moiety of threonylcarbamoyl-AMP (TC-AMP) to the N6 group of A37. BUD32 has ATPase activity in the context of the EKC/KEOPS complex and likely plays a supporting role to the catalytic subunit KAE1. The EKC/KEOPS complex also promotes both telomere uncapping and telomere elongation. The complex is required for efficient recruitment of transcriptional coactivators.</text>
</comment>
<dbReference type="SUPFAM" id="SSF56112">
    <property type="entry name" value="Protein kinase-like (PK-like)"/>
    <property type="match status" value="1"/>
</dbReference>
<dbReference type="InterPro" id="IPR008266">
    <property type="entry name" value="Tyr_kinase_AS"/>
</dbReference>
<keyword evidence="13" id="KW-1185">Reference proteome</keyword>
<dbReference type="AlphaFoldDB" id="A0A8H3IL11"/>
<feature type="compositionally biased region" description="Basic and acidic residues" evidence="10">
    <location>
        <begin position="455"/>
        <end position="468"/>
    </location>
</feature>
<evidence type="ECO:0000256" key="5">
    <source>
        <dbReference type="ARBA" id="ARBA00019973"/>
    </source>
</evidence>
<name>A0A8H3IL11_9LECA</name>
<comment type="catalytic activity">
    <reaction evidence="9">
        <text>L-seryl-[protein] + ATP = O-phospho-L-seryl-[protein] + ADP + H(+)</text>
        <dbReference type="Rhea" id="RHEA:17989"/>
        <dbReference type="Rhea" id="RHEA-COMP:9863"/>
        <dbReference type="Rhea" id="RHEA-COMP:11604"/>
        <dbReference type="ChEBI" id="CHEBI:15378"/>
        <dbReference type="ChEBI" id="CHEBI:29999"/>
        <dbReference type="ChEBI" id="CHEBI:30616"/>
        <dbReference type="ChEBI" id="CHEBI:83421"/>
        <dbReference type="ChEBI" id="CHEBI:456216"/>
        <dbReference type="EC" id="2.7.11.1"/>
    </reaction>
</comment>
<comment type="subunit">
    <text evidence="2">Component of the EKC/KEOPS complex composed of at least BUD32, CGI121, GON7, KAE1 and PCC1; the whole complex dimerizes.</text>
</comment>
<evidence type="ECO:0000256" key="2">
    <source>
        <dbReference type="ARBA" id="ARBA00011534"/>
    </source>
</evidence>
<dbReference type="Proteomes" id="UP000664169">
    <property type="component" value="Unassembled WGS sequence"/>
</dbReference>
<dbReference type="GO" id="GO:0004674">
    <property type="term" value="F:protein serine/threonine kinase activity"/>
    <property type="evidence" value="ECO:0007669"/>
    <property type="project" value="UniProtKB-EC"/>
</dbReference>
<evidence type="ECO:0000313" key="12">
    <source>
        <dbReference type="EMBL" id="CAF9931942.1"/>
    </source>
</evidence>
<evidence type="ECO:0000256" key="8">
    <source>
        <dbReference type="ARBA" id="ARBA00047899"/>
    </source>
</evidence>
<evidence type="ECO:0000259" key="11">
    <source>
        <dbReference type="PROSITE" id="PS50011"/>
    </source>
</evidence>
<evidence type="ECO:0000256" key="1">
    <source>
        <dbReference type="ARBA" id="ARBA00003747"/>
    </source>
</evidence>
<dbReference type="PANTHER" id="PTHR38248">
    <property type="entry name" value="FUNK1 6"/>
    <property type="match status" value="1"/>
</dbReference>
<evidence type="ECO:0000256" key="10">
    <source>
        <dbReference type="SAM" id="MobiDB-lite"/>
    </source>
</evidence>
<evidence type="ECO:0000256" key="6">
    <source>
        <dbReference type="ARBA" id="ARBA00030980"/>
    </source>
</evidence>
<dbReference type="InterPro" id="IPR000719">
    <property type="entry name" value="Prot_kinase_dom"/>
</dbReference>
<feature type="domain" description="Protein kinase" evidence="11">
    <location>
        <begin position="375"/>
        <end position="767"/>
    </location>
</feature>
<feature type="compositionally biased region" description="Polar residues" evidence="10">
    <location>
        <begin position="469"/>
        <end position="480"/>
    </location>
</feature>
<dbReference type="PROSITE" id="PS00109">
    <property type="entry name" value="PROTEIN_KINASE_TYR"/>
    <property type="match status" value="1"/>
</dbReference>
<reference evidence="12" key="1">
    <citation type="submission" date="2021-03" db="EMBL/GenBank/DDBJ databases">
        <authorList>
            <person name="Tagirdzhanova G."/>
        </authorList>
    </citation>
    <scope>NUCLEOTIDE SEQUENCE</scope>
</reference>
<feature type="region of interest" description="Disordered" evidence="10">
    <location>
        <begin position="31"/>
        <end position="87"/>
    </location>
</feature>
<evidence type="ECO:0000256" key="7">
    <source>
        <dbReference type="ARBA" id="ARBA00033194"/>
    </source>
</evidence>
<dbReference type="OrthoDB" id="5584477at2759"/>
<dbReference type="InterPro" id="IPR040976">
    <property type="entry name" value="Pkinase_fungal"/>
</dbReference>